<keyword evidence="5" id="KW-0808">Transferase</keyword>
<name>Q30U69_SULDN</name>
<organism evidence="5 6">
    <name type="scientific">Sulfurimonas denitrificans (strain ATCC 33889 / DSM 1251)</name>
    <name type="common">Thiomicrospira denitrificans (strain ATCC 33889 / DSM 1251)</name>
    <dbReference type="NCBI Taxonomy" id="326298"/>
    <lineage>
        <taxon>Bacteria</taxon>
        <taxon>Pseudomonadati</taxon>
        <taxon>Campylobacterota</taxon>
        <taxon>Epsilonproteobacteria</taxon>
        <taxon>Campylobacterales</taxon>
        <taxon>Sulfurimonadaceae</taxon>
        <taxon>Sulfurimonas</taxon>
    </lineage>
</organism>
<dbReference type="PANTHER" id="PTHR47514">
    <property type="entry name" value="TRANSKETOLASE N-TERMINAL SECTION-RELATED"/>
    <property type="match status" value="1"/>
</dbReference>
<dbReference type="GO" id="GO:0004802">
    <property type="term" value="F:transketolase activity"/>
    <property type="evidence" value="ECO:0007669"/>
    <property type="project" value="UniProtKB-EC"/>
</dbReference>
<dbReference type="EMBL" id="CP000153">
    <property type="protein sequence ID" value="ABB43462.1"/>
    <property type="molecule type" value="Genomic_DNA"/>
</dbReference>
<evidence type="ECO:0000256" key="2">
    <source>
        <dbReference type="ARBA" id="ARBA00007131"/>
    </source>
</evidence>
<dbReference type="EC" id="2.2.1.1" evidence="5"/>
<dbReference type="PANTHER" id="PTHR47514:SF1">
    <property type="entry name" value="TRANSKETOLASE N-TERMINAL SECTION-RELATED"/>
    <property type="match status" value="1"/>
</dbReference>
<comment type="cofactor">
    <cofactor evidence="1">
        <name>thiamine diphosphate</name>
        <dbReference type="ChEBI" id="CHEBI:58937"/>
    </cofactor>
</comment>
<dbReference type="Gene3D" id="3.40.50.970">
    <property type="match status" value="1"/>
</dbReference>
<dbReference type="RefSeq" id="WP_011371817.1">
    <property type="nucleotide sequence ID" value="NC_007575.1"/>
</dbReference>
<dbReference type="STRING" id="326298.Suden_0181"/>
<dbReference type="HOGENOM" id="CLU_009227_4_1_7"/>
<dbReference type="Proteomes" id="UP000002714">
    <property type="component" value="Chromosome"/>
</dbReference>
<feature type="domain" description="Transketolase N-terminal" evidence="4">
    <location>
        <begin position="17"/>
        <end position="249"/>
    </location>
</feature>
<dbReference type="SUPFAM" id="SSF52518">
    <property type="entry name" value="Thiamin diphosphate-binding fold (THDP-binding)"/>
    <property type="match status" value="1"/>
</dbReference>
<evidence type="ECO:0000256" key="1">
    <source>
        <dbReference type="ARBA" id="ARBA00001964"/>
    </source>
</evidence>
<reference evidence="5 6" key="1">
    <citation type="journal article" date="2008" name="Appl. Environ. Microbiol.">
        <title>Genome of the epsilonproteobacterial chemolithoautotroph Sulfurimonas denitrificans.</title>
        <authorList>
            <person name="Sievert S.M."/>
            <person name="Scott K.M."/>
            <person name="Klotz M.G."/>
            <person name="Chain P.S.G."/>
            <person name="Hauser L.J."/>
            <person name="Hemp J."/>
            <person name="Huegler M."/>
            <person name="Land M."/>
            <person name="Lapidus A."/>
            <person name="Larimer F.W."/>
            <person name="Lucas S."/>
            <person name="Malfatti S.A."/>
            <person name="Meyer F."/>
            <person name="Paulsen I.T."/>
            <person name="Ren Q."/>
            <person name="Simon J."/>
            <person name="Bailey K."/>
            <person name="Diaz E."/>
            <person name="Fitzpatrick K.A."/>
            <person name="Glover B."/>
            <person name="Gwatney N."/>
            <person name="Korajkic A."/>
            <person name="Long A."/>
            <person name="Mobberley J.M."/>
            <person name="Pantry S.N."/>
            <person name="Pazder G."/>
            <person name="Peterson S."/>
            <person name="Quintanilla J.D."/>
            <person name="Sprinkle R."/>
            <person name="Stephens J."/>
            <person name="Thomas P."/>
            <person name="Vaughn R."/>
            <person name="Weber M.J."/>
            <person name="Wooten L.L."/>
        </authorList>
    </citation>
    <scope>NUCLEOTIDE SEQUENCE [LARGE SCALE GENOMIC DNA]</scope>
    <source>
        <strain evidence="6">ATCC 33889 / DSM 1251</strain>
    </source>
</reference>
<dbReference type="AlphaFoldDB" id="Q30U69"/>
<proteinExistence type="inferred from homology"/>
<comment type="similarity">
    <text evidence="2">Belongs to the transketolase family.</text>
</comment>
<dbReference type="Pfam" id="PF00456">
    <property type="entry name" value="Transketolase_N"/>
    <property type="match status" value="1"/>
</dbReference>
<keyword evidence="3" id="KW-0786">Thiamine pyrophosphate</keyword>
<dbReference type="eggNOG" id="COG3959">
    <property type="taxonomic scope" value="Bacteria"/>
</dbReference>
<dbReference type="OrthoDB" id="8732661at2"/>
<evidence type="ECO:0000259" key="4">
    <source>
        <dbReference type="Pfam" id="PF00456"/>
    </source>
</evidence>
<keyword evidence="6" id="KW-1185">Reference proteome</keyword>
<dbReference type="InterPro" id="IPR029061">
    <property type="entry name" value="THDP-binding"/>
</dbReference>
<sequence>MINSKEIRHKTIKLSCDTGAGHLAPSLSTVEILSVLFNKYLKYTKNNPQDDSRDRFILSKGHGAYAYYIILNELGFLPDFELEKFNTDEASIKGCLTQNSNYMIEASTGSLGHGLPIAVGMAQSFKIQNKPNRVICMVGDGEMQEGSNMEALMLAYRFKLDNLMVIVDANNLQAMGRVDDIALDNNRLSKVLSSFIDDGFYDIDGHNEELISECFDKFYNTKNKNFSIMFARTIKGKGVTILEDSQKHHFRCPTLDGYVLELDNE</sequence>
<dbReference type="KEGG" id="tdn:Suden_0181"/>
<dbReference type="InterPro" id="IPR005474">
    <property type="entry name" value="Transketolase_N"/>
</dbReference>
<dbReference type="CDD" id="cd02012">
    <property type="entry name" value="TPP_TK"/>
    <property type="match status" value="1"/>
</dbReference>
<evidence type="ECO:0000256" key="3">
    <source>
        <dbReference type="ARBA" id="ARBA00023052"/>
    </source>
</evidence>
<gene>
    <name evidence="5" type="ordered locus">Suden_0181</name>
</gene>
<evidence type="ECO:0000313" key="6">
    <source>
        <dbReference type="Proteomes" id="UP000002714"/>
    </source>
</evidence>
<protein>
    <submittedName>
        <fullName evidence="5">Transketolase subunit A</fullName>
        <ecNumber evidence="5">2.2.1.1</ecNumber>
    </submittedName>
</protein>
<evidence type="ECO:0000313" key="5">
    <source>
        <dbReference type="EMBL" id="ABB43462.1"/>
    </source>
</evidence>
<accession>Q30U69</accession>